<comment type="subcellular location">
    <subcellularLocation>
        <location evidence="1 8">Cell membrane</location>
        <topology evidence="1 8">Multi-pass membrane protein</topology>
    </subcellularLocation>
</comment>
<keyword evidence="5 8" id="KW-1133">Transmembrane helix</keyword>
<keyword evidence="2 8" id="KW-0813">Transport</keyword>
<evidence type="ECO:0000256" key="8">
    <source>
        <dbReference type="RuleBase" id="RU363032"/>
    </source>
</evidence>
<feature type="transmembrane region" description="Helical" evidence="8">
    <location>
        <begin position="82"/>
        <end position="103"/>
    </location>
</feature>
<dbReference type="SUPFAM" id="SSF161098">
    <property type="entry name" value="MetI-like"/>
    <property type="match status" value="1"/>
</dbReference>
<proteinExistence type="inferred from homology"/>
<dbReference type="EMBL" id="ADXJ01000096">
    <property type="protein sequence ID" value="EFS01514.1"/>
    <property type="molecule type" value="Genomic_DNA"/>
</dbReference>
<dbReference type="InterPro" id="IPR051393">
    <property type="entry name" value="ABC_transporter_permease"/>
</dbReference>
<gene>
    <name evidence="10" type="ORF">NT03LS_0270a</name>
</gene>
<organism evidence="10">
    <name type="scientific">Listeria seeligeri FSL N1-067</name>
    <dbReference type="NCBI Taxonomy" id="702453"/>
    <lineage>
        <taxon>Bacteria</taxon>
        <taxon>Bacillati</taxon>
        <taxon>Bacillota</taxon>
        <taxon>Bacilli</taxon>
        <taxon>Bacillales</taxon>
        <taxon>Listeriaceae</taxon>
        <taxon>Listeria</taxon>
    </lineage>
</organism>
<dbReference type="CDD" id="cd06261">
    <property type="entry name" value="TM_PBP2"/>
    <property type="match status" value="1"/>
</dbReference>
<dbReference type="PROSITE" id="PS50928">
    <property type="entry name" value="ABC_TM1"/>
    <property type="match status" value="1"/>
</dbReference>
<keyword evidence="4 8" id="KW-0812">Transmembrane</keyword>
<reference evidence="10" key="1">
    <citation type="journal article" date="2010" name="Microbiol. Resour. Announc.">
        <title>Comparative genomics of the bacterial genus Listeria: Genome evolution is characterized by limited gene acquisition and limited gene loss.</title>
        <authorList>
            <person name="den Bakker H.C."/>
            <person name="Cummings C.A."/>
            <person name="Ferreira V."/>
            <person name="Vatta P."/>
            <person name="Orsi R.H."/>
            <person name="Degoricija L."/>
            <person name="Barker M."/>
            <person name="Petrauskene O."/>
            <person name="Furtado M.R."/>
            <person name="Wiedmann M."/>
        </authorList>
    </citation>
    <scope>NUCLEOTIDE SEQUENCE [LARGE SCALE GENOMIC DNA]</scope>
    <source>
        <strain evidence="10">FSL N1-067</strain>
    </source>
</reference>
<feature type="transmembrane region" description="Helical" evidence="8">
    <location>
        <begin position="269"/>
        <end position="289"/>
    </location>
</feature>
<evidence type="ECO:0000313" key="10">
    <source>
        <dbReference type="EMBL" id="EFS01514.1"/>
    </source>
</evidence>
<keyword evidence="6" id="KW-0346">Stress response</keyword>
<protein>
    <submittedName>
        <fullName evidence="10">Xylose repressor protein</fullName>
    </submittedName>
</protein>
<dbReference type="Proteomes" id="UP000004302">
    <property type="component" value="Chromosome"/>
</dbReference>
<accession>E3ZLI1</accession>
<evidence type="ECO:0000256" key="2">
    <source>
        <dbReference type="ARBA" id="ARBA00022448"/>
    </source>
</evidence>
<dbReference type="PATRIC" id="fig|702453.3.peg.217"/>
<dbReference type="AlphaFoldDB" id="E3ZLI1"/>
<feature type="non-terminal residue" evidence="10">
    <location>
        <position position="1"/>
    </location>
</feature>
<feature type="transmembrane region" description="Helical" evidence="8">
    <location>
        <begin position="18"/>
        <end position="41"/>
    </location>
</feature>
<evidence type="ECO:0000256" key="7">
    <source>
        <dbReference type="ARBA" id="ARBA00023136"/>
    </source>
</evidence>
<dbReference type="GO" id="GO:0055085">
    <property type="term" value="P:transmembrane transport"/>
    <property type="evidence" value="ECO:0007669"/>
    <property type="project" value="InterPro"/>
</dbReference>
<feature type="domain" description="ABC transmembrane type-1" evidence="9">
    <location>
        <begin position="78"/>
        <end position="290"/>
    </location>
</feature>
<evidence type="ECO:0000256" key="4">
    <source>
        <dbReference type="ARBA" id="ARBA00022692"/>
    </source>
</evidence>
<evidence type="ECO:0000256" key="3">
    <source>
        <dbReference type="ARBA" id="ARBA00022475"/>
    </source>
</evidence>
<dbReference type="InterPro" id="IPR000515">
    <property type="entry name" value="MetI-like"/>
</dbReference>
<dbReference type="PANTHER" id="PTHR30193">
    <property type="entry name" value="ABC TRANSPORTER PERMEASE PROTEIN"/>
    <property type="match status" value="1"/>
</dbReference>
<dbReference type="Pfam" id="PF00528">
    <property type="entry name" value="BPD_transp_1"/>
    <property type="match status" value="1"/>
</dbReference>
<feature type="transmembrane region" description="Helical" evidence="8">
    <location>
        <begin position="164"/>
        <end position="188"/>
    </location>
</feature>
<dbReference type="GO" id="GO:0005886">
    <property type="term" value="C:plasma membrane"/>
    <property type="evidence" value="ECO:0007669"/>
    <property type="project" value="UniProtKB-SubCell"/>
</dbReference>
<evidence type="ECO:0000256" key="1">
    <source>
        <dbReference type="ARBA" id="ARBA00004651"/>
    </source>
</evidence>
<comment type="caution">
    <text evidence="10">The sequence shown here is derived from an EMBL/GenBank/DDBJ whole genome shotgun (WGS) entry which is preliminary data.</text>
</comment>
<dbReference type="Gene3D" id="1.10.3720.10">
    <property type="entry name" value="MetI-like"/>
    <property type="match status" value="1"/>
</dbReference>
<feature type="transmembrane region" description="Helical" evidence="8">
    <location>
        <begin position="209"/>
        <end position="231"/>
    </location>
</feature>
<evidence type="ECO:0000259" key="9">
    <source>
        <dbReference type="PROSITE" id="PS50928"/>
    </source>
</evidence>
<sequence>LFSGGYFYMVGMTRKKTLFWLCIFLLPNLLGFLIFIAIPILGSLGISFTDWDLVSTIHFTGFDNYKRLFNDPEFWKSFRNTITFIIGYLPTVMVLGLACALMLNQKIKLRPFFRAVYFLPVITSWVAVSLVWKWLFNPTYGLINYFLSLIGIAGPDWLTDPHTAMIAVIITSAWKDIGFVMVLFLGGLQNISPSYYEAANMDGASKLRQLFSITIPLLTPTTFFVTIISLINSFQVFDQVMIMTEGGPSGATMTLVQNIYNHAFRYFEMGYASAMSWILFIVIFIITIIQNKLQKRWSNY</sequence>
<feature type="transmembrane region" description="Helical" evidence="8">
    <location>
        <begin position="115"/>
        <end position="135"/>
    </location>
</feature>
<keyword evidence="7 8" id="KW-0472">Membrane</keyword>
<comment type="similarity">
    <text evidence="8">Belongs to the binding-protein-dependent transport system permease family.</text>
</comment>
<dbReference type="PANTHER" id="PTHR30193:SF37">
    <property type="entry name" value="INNER MEMBRANE ABC TRANSPORTER PERMEASE PROTEIN YCJO"/>
    <property type="match status" value="1"/>
</dbReference>
<keyword evidence="3" id="KW-1003">Cell membrane</keyword>
<name>E3ZLI1_LISSE</name>
<dbReference type="HOGENOM" id="CLU_925926_0_0_9"/>
<evidence type="ECO:0000256" key="6">
    <source>
        <dbReference type="ARBA" id="ARBA00023016"/>
    </source>
</evidence>
<evidence type="ECO:0000256" key="5">
    <source>
        <dbReference type="ARBA" id="ARBA00022989"/>
    </source>
</evidence>
<dbReference type="InterPro" id="IPR035906">
    <property type="entry name" value="MetI-like_sf"/>
</dbReference>